<comment type="caution">
    <text evidence="2">The sequence shown here is derived from an EMBL/GenBank/DDBJ whole genome shotgun (WGS) entry which is preliminary data.</text>
</comment>
<evidence type="ECO:0000256" key="1">
    <source>
        <dbReference type="SAM" id="Coils"/>
    </source>
</evidence>
<evidence type="ECO:0000313" key="3">
    <source>
        <dbReference type="Proteomes" id="UP000265882"/>
    </source>
</evidence>
<feature type="coiled-coil region" evidence="1">
    <location>
        <begin position="69"/>
        <end position="117"/>
    </location>
</feature>
<proteinExistence type="predicted"/>
<name>A0A3A4N8M4_ABYX5</name>
<dbReference type="SUPFAM" id="SSF158791">
    <property type="entry name" value="MgtE N-terminal domain-like"/>
    <property type="match status" value="1"/>
</dbReference>
<gene>
    <name evidence="2" type="ORF">C4520_20595</name>
</gene>
<dbReference type="Proteomes" id="UP000265882">
    <property type="component" value="Unassembled WGS sequence"/>
</dbReference>
<dbReference type="Gene3D" id="1.10.220.30">
    <property type="match status" value="1"/>
</dbReference>
<sequence length="205" mass="22627">MEKPAAQRRREADMKTALLILVCLVSMTAVGAYALRERGLLTADVIKLFVPKPPGEKEEEPAPAPVGLAASLQEKERQLEKQYREAEVLDTRLKQQRDELAKDKKRLDEQLRALEEAVGAQSGPAFGKERMTELVKIYEGMEPEGAASLLENLPDQTVAEILLQMRRRQAAQVMESLSIAKGVAVSARILPEKSGAAGLQQKEIN</sequence>
<dbReference type="AlphaFoldDB" id="A0A3A4N8M4"/>
<keyword evidence="1" id="KW-0175">Coiled coil</keyword>
<organism evidence="2 3">
    <name type="scientific">Abyssobacteria bacterium (strain SURF_5)</name>
    <dbReference type="NCBI Taxonomy" id="2093360"/>
    <lineage>
        <taxon>Bacteria</taxon>
        <taxon>Pseudomonadati</taxon>
        <taxon>Candidatus Hydrogenedentota</taxon>
        <taxon>Candidatus Abyssobacteria</taxon>
    </lineage>
</organism>
<evidence type="ECO:0000313" key="2">
    <source>
        <dbReference type="EMBL" id="RJP14975.1"/>
    </source>
</evidence>
<protein>
    <recommendedName>
        <fullName evidence="4">Magnesium transporter MgtE intracellular domain-containing protein</fullName>
    </recommendedName>
</protein>
<accession>A0A3A4N8M4</accession>
<evidence type="ECO:0008006" key="4">
    <source>
        <dbReference type="Google" id="ProtNLM"/>
    </source>
</evidence>
<dbReference type="EMBL" id="QZKU01000139">
    <property type="protein sequence ID" value="RJP14975.1"/>
    <property type="molecule type" value="Genomic_DNA"/>
</dbReference>
<reference evidence="2 3" key="1">
    <citation type="journal article" date="2017" name="ISME J.">
        <title>Energy and carbon metabolisms in a deep terrestrial subsurface fluid microbial community.</title>
        <authorList>
            <person name="Momper L."/>
            <person name="Jungbluth S.P."/>
            <person name="Lee M.D."/>
            <person name="Amend J.P."/>
        </authorList>
    </citation>
    <scope>NUCLEOTIDE SEQUENCE [LARGE SCALE GENOMIC DNA]</scope>
    <source>
        <strain evidence="2">SURF_5</strain>
    </source>
</reference>